<organism evidence="2 3">
    <name type="scientific">Neolentinus lepideus HHB14362 ss-1</name>
    <dbReference type="NCBI Taxonomy" id="1314782"/>
    <lineage>
        <taxon>Eukaryota</taxon>
        <taxon>Fungi</taxon>
        <taxon>Dikarya</taxon>
        <taxon>Basidiomycota</taxon>
        <taxon>Agaricomycotina</taxon>
        <taxon>Agaricomycetes</taxon>
        <taxon>Gloeophyllales</taxon>
        <taxon>Gloeophyllaceae</taxon>
        <taxon>Neolentinus</taxon>
    </lineage>
</organism>
<evidence type="ECO:0000313" key="2">
    <source>
        <dbReference type="EMBL" id="KZT18717.1"/>
    </source>
</evidence>
<dbReference type="Proteomes" id="UP000076761">
    <property type="component" value="Unassembled WGS sequence"/>
</dbReference>
<name>A0A165MSH6_9AGAM</name>
<evidence type="ECO:0000256" key="1">
    <source>
        <dbReference type="SAM" id="MobiDB-lite"/>
    </source>
</evidence>
<reference evidence="2 3" key="1">
    <citation type="journal article" date="2016" name="Mol. Biol. Evol.">
        <title>Comparative Genomics of Early-Diverging Mushroom-Forming Fungi Provides Insights into the Origins of Lignocellulose Decay Capabilities.</title>
        <authorList>
            <person name="Nagy L.G."/>
            <person name="Riley R."/>
            <person name="Tritt A."/>
            <person name="Adam C."/>
            <person name="Daum C."/>
            <person name="Floudas D."/>
            <person name="Sun H."/>
            <person name="Yadav J.S."/>
            <person name="Pangilinan J."/>
            <person name="Larsson K.H."/>
            <person name="Matsuura K."/>
            <person name="Barry K."/>
            <person name="Labutti K."/>
            <person name="Kuo R."/>
            <person name="Ohm R.A."/>
            <person name="Bhattacharya S.S."/>
            <person name="Shirouzu T."/>
            <person name="Yoshinaga Y."/>
            <person name="Martin F.M."/>
            <person name="Grigoriev I.V."/>
            <person name="Hibbett D.S."/>
        </authorList>
    </citation>
    <scope>NUCLEOTIDE SEQUENCE [LARGE SCALE GENOMIC DNA]</scope>
    <source>
        <strain evidence="2 3">HHB14362 ss-1</strain>
    </source>
</reference>
<dbReference type="InParanoid" id="A0A165MSH6"/>
<sequence length="171" mass="19187">MITMGENDSRWMLQLVYVRVLGVAFALRVCSRPRCSSRVALLYKGPQVSFAPRFRRDCPPLPRFDDLDLQTSILDASCPRKPTFYPAFRSRCSCRLQSAYLESTLAPMQTATPRPPRASSPRTSTFPMGPSRSISSPPRSSTARFTCFLHVSLSLLFPIANSRHNKSTPTN</sequence>
<protein>
    <submittedName>
        <fullName evidence="2">Uncharacterized protein</fullName>
    </submittedName>
</protein>
<evidence type="ECO:0000313" key="3">
    <source>
        <dbReference type="Proteomes" id="UP000076761"/>
    </source>
</evidence>
<dbReference type="AlphaFoldDB" id="A0A165MSH6"/>
<gene>
    <name evidence="2" type="ORF">NEOLEDRAFT_122045</name>
</gene>
<dbReference type="EMBL" id="KV425664">
    <property type="protein sequence ID" value="KZT18717.1"/>
    <property type="molecule type" value="Genomic_DNA"/>
</dbReference>
<keyword evidence="3" id="KW-1185">Reference proteome</keyword>
<proteinExistence type="predicted"/>
<feature type="region of interest" description="Disordered" evidence="1">
    <location>
        <begin position="105"/>
        <end position="140"/>
    </location>
</feature>
<accession>A0A165MSH6</accession>
<feature type="compositionally biased region" description="Low complexity" evidence="1">
    <location>
        <begin position="119"/>
        <end position="140"/>
    </location>
</feature>